<dbReference type="EMBL" id="MFGB01000016">
    <property type="protein sequence ID" value="OGF26223.1"/>
    <property type="molecule type" value="Genomic_DNA"/>
</dbReference>
<evidence type="ECO:0008006" key="4">
    <source>
        <dbReference type="Google" id="ProtNLM"/>
    </source>
</evidence>
<name>A0A1F5SIE0_9BACT</name>
<feature type="transmembrane region" description="Helical" evidence="1">
    <location>
        <begin position="116"/>
        <end position="135"/>
    </location>
</feature>
<evidence type="ECO:0000256" key="1">
    <source>
        <dbReference type="SAM" id="Phobius"/>
    </source>
</evidence>
<protein>
    <recommendedName>
        <fullName evidence="4">Major facilitator superfamily (MFS) profile domain-containing protein</fullName>
    </recommendedName>
</protein>
<accession>A0A1F5SIE0</accession>
<gene>
    <name evidence="2" type="ORF">A2227_02975</name>
</gene>
<feature type="transmembrane region" description="Helical" evidence="1">
    <location>
        <begin position="90"/>
        <end position="110"/>
    </location>
</feature>
<dbReference type="Proteomes" id="UP000178367">
    <property type="component" value="Unassembled WGS sequence"/>
</dbReference>
<dbReference type="STRING" id="1797994.A2227_02975"/>
<keyword evidence="1" id="KW-0472">Membrane</keyword>
<dbReference type="AlphaFoldDB" id="A0A1F5SIE0"/>
<feature type="transmembrane region" description="Helical" evidence="1">
    <location>
        <begin position="20"/>
        <end position="41"/>
    </location>
</feature>
<proteinExistence type="predicted"/>
<evidence type="ECO:0000313" key="3">
    <source>
        <dbReference type="Proteomes" id="UP000178367"/>
    </source>
</evidence>
<keyword evidence="1" id="KW-0812">Transmembrane</keyword>
<feature type="transmembrane region" description="Helical" evidence="1">
    <location>
        <begin position="53"/>
        <end position="78"/>
    </location>
</feature>
<comment type="caution">
    <text evidence="2">The sequence shown here is derived from an EMBL/GenBank/DDBJ whole genome shotgun (WGS) entry which is preliminary data.</text>
</comment>
<organism evidence="2 3">
    <name type="scientific">Candidatus Falkowbacteria bacterium RIFOXYA2_FULL_47_19</name>
    <dbReference type="NCBI Taxonomy" id="1797994"/>
    <lineage>
        <taxon>Bacteria</taxon>
        <taxon>Candidatus Falkowiibacteriota</taxon>
    </lineage>
</organism>
<keyword evidence="1" id="KW-1133">Transmembrane helix</keyword>
<reference evidence="2 3" key="1">
    <citation type="journal article" date="2016" name="Nat. Commun.">
        <title>Thousands of microbial genomes shed light on interconnected biogeochemical processes in an aquifer system.</title>
        <authorList>
            <person name="Anantharaman K."/>
            <person name="Brown C.T."/>
            <person name="Hug L.A."/>
            <person name="Sharon I."/>
            <person name="Castelle C.J."/>
            <person name="Probst A.J."/>
            <person name="Thomas B.C."/>
            <person name="Singh A."/>
            <person name="Wilkins M.J."/>
            <person name="Karaoz U."/>
            <person name="Brodie E.L."/>
            <person name="Williams K.H."/>
            <person name="Hubbard S.S."/>
            <person name="Banfield J.F."/>
        </authorList>
    </citation>
    <scope>NUCLEOTIDE SEQUENCE [LARGE SCALE GENOMIC DNA]</scope>
</reference>
<sequence length="140" mass="16342">MLLLNIKKDWFFVMTLKKYLILMAVMTALCWLAWVYIIFTVNPEITNWIGFNLFYISLFLSMVGTAAIVGFVIRFIALKQALAWRLVKEAFRQSFLFSLLIVISFILLSYDLFTWLNLGFLVIGLSVLEFFMLSLTSRNI</sequence>
<evidence type="ECO:0000313" key="2">
    <source>
        <dbReference type="EMBL" id="OGF26223.1"/>
    </source>
</evidence>